<dbReference type="Proteomes" id="UP000306050">
    <property type="component" value="Chromosome SGRAM_9"/>
</dbReference>
<evidence type="ECO:0000256" key="5">
    <source>
        <dbReference type="ARBA" id="ARBA00023163"/>
    </source>
</evidence>
<dbReference type="GO" id="GO:0003677">
    <property type="term" value="F:DNA binding"/>
    <property type="evidence" value="ECO:0007669"/>
    <property type="project" value="UniProtKB-KW"/>
</dbReference>
<keyword evidence="5" id="KW-0804">Transcription</keyword>
<evidence type="ECO:0000256" key="6">
    <source>
        <dbReference type="ARBA" id="ARBA00023242"/>
    </source>
</evidence>
<dbReference type="PANTHER" id="PTHR36206:SF12">
    <property type="entry name" value="ASPERCRYPTIN BIOSYNTHESIS CLUSTER-SPECIFIC TRANSCRIPTION REGULATOR ATNN-RELATED"/>
    <property type="match status" value="1"/>
</dbReference>
<evidence type="ECO:0000256" key="7">
    <source>
        <dbReference type="SAM" id="MobiDB-lite"/>
    </source>
</evidence>
<sequence length="706" mass="77961">MEAVTSHCPLPTTSPRHLDDWLDLLCSSIANDIPQPSSGTATDSIKVQSDLAHDDKQGTLQSQAQAQHAASSESQKSTPSQGAHSSPHSGLSALASAAAGVHPVPAHLDSPAWLNEEWLSILTASPADSLDNLGHHTASSPPVATRSALPALERISESDLQRRIRALCVTKVQLESVSFFFNETARCFHLLSADTNVWRIFFAQLASESPVILDLVACLGLTHLSLAQDPRKKGLAHAHFSRCKTEWDSSVGTLDSPNAILHAAERITTAHRVLELLAGTILIAHVEQFSRGFATSSRAYTALAITVIRKALSSKSGLWLSELDQGPGSAFRFFVRILLWWETMSRTMGPASEQGDMSDIFQHVFRWEELGDPGQDPIGCSMQCVVGWPLDLLEAVERTTRVSRDPEILAFQPPIATSPPLVMPAASLSHILEGSISLQLQQQVDAIETQIRLARPSSLVQDDSIAAELRYLIFECLQSASLVYLCRTILKSTDAVWFEVDKVTRFLERKQQRTDQANPAHASRFVTASSTGISNADLQLAQAMEARGKWWIRAPDGALIWAYFQCASEIFGTLDPSAEILPCSKTLPERIQIGSGDSVPLALGSQLTLGSDVYCAFAQSRTERRQRCRRSLLLWERFDETQCIFLCRHLIKAIWDRRDLYEQQHLHSAEKGASETGTDPPKAPYDQVSELKDICRQRRWKQPLIF</sequence>
<evidence type="ECO:0000256" key="2">
    <source>
        <dbReference type="ARBA" id="ARBA00022833"/>
    </source>
</evidence>
<gene>
    <name evidence="8" type="ORF">EX895_006380</name>
</gene>
<dbReference type="OrthoDB" id="2593732at2759"/>
<keyword evidence="2" id="KW-0862">Zinc</keyword>
<evidence type="ECO:0000256" key="1">
    <source>
        <dbReference type="ARBA" id="ARBA00022723"/>
    </source>
</evidence>
<feature type="compositionally biased region" description="Low complexity" evidence="7">
    <location>
        <begin position="61"/>
        <end position="91"/>
    </location>
</feature>
<name>A0A4V6ETB6_9BASI</name>
<dbReference type="EMBL" id="SRRM01000022">
    <property type="protein sequence ID" value="TKY84479.1"/>
    <property type="molecule type" value="Genomic_DNA"/>
</dbReference>
<evidence type="ECO:0000313" key="8">
    <source>
        <dbReference type="EMBL" id="TKY84479.1"/>
    </source>
</evidence>
<dbReference type="RefSeq" id="XP_029736464.1">
    <property type="nucleotide sequence ID" value="XM_029886972.1"/>
</dbReference>
<dbReference type="InterPro" id="IPR052360">
    <property type="entry name" value="Transcr_Regulatory_Proteins"/>
</dbReference>
<dbReference type="GeneID" id="40729275"/>
<dbReference type="Pfam" id="PF11951">
    <property type="entry name" value="Fungal_trans_2"/>
    <property type="match status" value="1"/>
</dbReference>
<accession>A0A4V6ETB6</accession>
<organism evidence="8 9">
    <name type="scientific">Sporisorium graminicola</name>
    <dbReference type="NCBI Taxonomy" id="280036"/>
    <lineage>
        <taxon>Eukaryota</taxon>
        <taxon>Fungi</taxon>
        <taxon>Dikarya</taxon>
        <taxon>Basidiomycota</taxon>
        <taxon>Ustilaginomycotina</taxon>
        <taxon>Ustilaginomycetes</taxon>
        <taxon>Ustilaginales</taxon>
        <taxon>Ustilaginaceae</taxon>
        <taxon>Sporisorium</taxon>
    </lineage>
</organism>
<feature type="compositionally biased region" description="Polar residues" evidence="7">
    <location>
        <begin position="32"/>
        <end position="47"/>
    </location>
</feature>
<protein>
    <recommendedName>
        <fullName evidence="10">Transcription factor domain-containing protein</fullName>
    </recommendedName>
</protein>
<keyword evidence="6" id="KW-0539">Nucleus</keyword>
<proteinExistence type="predicted"/>
<evidence type="ECO:0008006" key="10">
    <source>
        <dbReference type="Google" id="ProtNLM"/>
    </source>
</evidence>
<dbReference type="KEGG" id="sgra:EX895_006380"/>
<feature type="region of interest" description="Disordered" evidence="7">
    <location>
        <begin position="32"/>
        <end position="91"/>
    </location>
</feature>
<keyword evidence="3" id="KW-0805">Transcription regulation</keyword>
<dbReference type="AlphaFoldDB" id="A0A4V6ETB6"/>
<keyword evidence="9" id="KW-1185">Reference proteome</keyword>
<keyword evidence="4" id="KW-0238">DNA-binding</keyword>
<dbReference type="InterPro" id="IPR021858">
    <property type="entry name" value="Fun_TF"/>
</dbReference>
<comment type="caution">
    <text evidence="8">The sequence shown here is derived from an EMBL/GenBank/DDBJ whole genome shotgun (WGS) entry which is preliminary data.</text>
</comment>
<dbReference type="PANTHER" id="PTHR36206">
    <property type="entry name" value="ASPERCRYPTIN BIOSYNTHESIS CLUSTER-SPECIFIC TRANSCRIPTION REGULATOR ATNN-RELATED"/>
    <property type="match status" value="1"/>
</dbReference>
<dbReference type="GO" id="GO:0046872">
    <property type="term" value="F:metal ion binding"/>
    <property type="evidence" value="ECO:0007669"/>
    <property type="project" value="UniProtKB-KW"/>
</dbReference>
<keyword evidence="1" id="KW-0479">Metal-binding</keyword>
<evidence type="ECO:0000313" key="9">
    <source>
        <dbReference type="Proteomes" id="UP000306050"/>
    </source>
</evidence>
<evidence type="ECO:0000256" key="3">
    <source>
        <dbReference type="ARBA" id="ARBA00023015"/>
    </source>
</evidence>
<reference evidence="8 9" key="1">
    <citation type="submission" date="2019-05" db="EMBL/GenBank/DDBJ databases">
        <title>Sporisorium graminicola CBS 10092 draft sequencing and annotation.</title>
        <authorList>
            <person name="Solano-Gonzalez S."/>
            <person name="Caddick M.X."/>
            <person name="Darby A."/>
        </authorList>
    </citation>
    <scope>NUCLEOTIDE SEQUENCE [LARGE SCALE GENOMIC DNA]</scope>
    <source>
        <strain evidence="8 9">CBS 10092</strain>
    </source>
</reference>
<evidence type="ECO:0000256" key="4">
    <source>
        <dbReference type="ARBA" id="ARBA00023125"/>
    </source>
</evidence>